<evidence type="ECO:0000256" key="2">
    <source>
        <dbReference type="ARBA" id="ARBA00023163"/>
    </source>
</evidence>
<evidence type="ECO:0000313" key="3">
    <source>
        <dbReference type="EMBL" id="QHS89596.1"/>
    </source>
</evidence>
<dbReference type="GO" id="GO:0046983">
    <property type="term" value="F:protein dimerization activity"/>
    <property type="evidence" value="ECO:0007669"/>
    <property type="project" value="InterPro"/>
</dbReference>
<dbReference type="SUPFAM" id="SSF55257">
    <property type="entry name" value="RBP11-like subunits of RNA polymerase"/>
    <property type="match status" value="1"/>
</dbReference>
<keyword evidence="1" id="KW-0240">DNA-directed RNA polymerase</keyword>
<dbReference type="InterPro" id="IPR036603">
    <property type="entry name" value="RBP11-like"/>
</dbReference>
<dbReference type="GO" id="GO:0006351">
    <property type="term" value="P:DNA-templated transcription"/>
    <property type="evidence" value="ECO:0007669"/>
    <property type="project" value="InterPro"/>
</dbReference>
<protein>
    <recommendedName>
        <fullName evidence="4">DNA-directed RNA polymerase RpoA/D/Rpb3-type domain-containing protein</fullName>
    </recommendedName>
</protein>
<reference evidence="3" key="1">
    <citation type="journal article" date="2020" name="Nature">
        <title>Giant virus diversity and host interactions through global metagenomics.</title>
        <authorList>
            <person name="Schulz F."/>
            <person name="Roux S."/>
            <person name="Paez-Espino D."/>
            <person name="Jungbluth S."/>
            <person name="Walsh D.A."/>
            <person name="Denef V.J."/>
            <person name="McMahon K.D."/>
            <person name="Konstantinidis K.T."/>
            <person name="Eloe-Fadrosh E.A."/>
            <person name="Kyrpides N.C."/>
            <person name="Woyke T."/>
        </authorList>
    </citation>
    <scope>NUCLEOTIDE SEQUENCE</scope>
    <source>
        <strain evidence="3">GVMAG-M-3300010160-26</strain>
    </source>
</reference>
<dbReference type="AlphaFoldDB" id="A0A6C0BBW1"/>
<name>A0A6C0BBW1_9ZZZZ</name>
<evidence type="ECO:0008006" key="4">
    <source>
        <dbReference type="Google" id="ProtNLM"/>
    </source>
</evidence>
<dbReference type="EMBL" id="MN739114">
    <property type="protein sequence ID" value="QHS89596.1"/>
    <property type="molecule type" value="Genomic_DNA"/>
</dbReference>
<keyword evidence="2" id="KW-0804">Transcription</keyword>
<organism evidence="3">
    <name type="scientific">viral metagenome</name>
    <dbReference type="NCBI Taxonomy" id="1070528"/>
    <lineage>
        <taxon>unclassified sequences</taxon>
        <taxon>metagenomes</taxon>
        <taxon>organismal metagenomes</taxon>
    </lineage>
</organism>
<accession>A0A6C0BBW1</accession>
<evidence type="ECO:0000256" key="1">
    <source>
        <dbReference type="ARBA" id="ARBA00022478"/>
    </source>
</evidence>
<dbReference type="GO" id="GO:0000428">
    <property type="term" value="C:DNA-directed RNA polymerase complex"/>
    <property type="evidence" value="ECO:0007669"/>
    <property type="project" value="UniProtKB-KW"/>
</dbReference>
<sequence>MPQSKITVTKTAIKLPAKLLQLVEHKLPADKEIITIDLFAPVCIANAFRRCLINELPVNVLTAKIEDVFTDCSVPNDCIINRLESIPIYQHSKLKGSFMYKNNTDDLVTIYNTDLELTTDNKSNYKFEDVYVLTKLRAGKTLKIENITINILYGGTAIPIENMIYREIDSDKHYYLSFNTVGIYKSGELVKVMFYTLLGRLTRIKDAIKEITEPTITDDIEYSVLNDDINILKIFNENITITNIIVYMCFEFDKGVTLINTNISHITEHDVLIKWRHKDKLRYIVAGIDAGLSVLTKLSTELKI</sequence>
<proteinExistence type="predicted"/>